<dbReference type="InterPro" id="IPR003819">
    <property type="entry name" value="TauD/TfdA-like"/>
</dbReference>
<proteinExistence type="inferred from homology"/>
<accession>A0ABU5E3F4</accession>
<dbReference type="Gene3D" id="3.60.130.10">
    <property type="entry name" value="Clavaminate synthase-like"/>
    <property type="match status" value="1"/>
</dbReference>
<comment type="caution">
    <text evidence="9">The sequence shown here is derived from an EMBL/GenBank/DDBJ whole genome shotgun (WGS) entry which is preliminary data.</text>
</comment>
<reference evidence="9 10" key="1">
    <citation type="journal article" date="2013" name="Antonie Van Leeuwenhoek">
        <title>Dongia rigui sp. nov., isolated from freshwater of a large wetland in Korea.</title>
        <authorList>
            <person name="Baik K.S."/>
            <person name="Hwang Y.M."/>
            <person name="Choi J.S."/>
            <person name="Kwon J."/>
            <person name="Seong C.N."/>
        </authorList>
    </citation>
    <scope>NUCLEOTIDE SEQUENCE [LARGE SCALE GENOMIC DNA]</scope>
    <source>
        <strain evidence="9 10">04SU4-P</strain>
    </source>
</reference>
<feature type="domain" description="TauD/TfdA-like" evidence="7">
    <location>
        <begin position="128"/>
        <end position="355"/>
    </location>
</feature>
<dbReference type="PANTHER" id="PTHR10696">
    <property type="entry name" value="GAMMA-BUTYROBETAINE HYDROXYLASE-RELATED"/>
    <property type="match status" value="1"/>
</dbReference>
<keyword evidence="3" id="KW-0479">Metal-binding</keyword>
<keyword evidence="4 9" id="KW-0223">Dioxygenase</keyword>
<evidence type="ECO:0000256" key="5">
    <source>
        <dbReference type="ARBA" id="ARBA00023002"/>
    </source>
</evidence>
<dbReference type="Proteomes" id="UP001271769">
    <property type="component" value="Unassembled WGS sequence"/>
</dbReference>
<evidence type="ECO:0000259" key="7">
    <source>
        <dbReference type="Pfam" id="PF02668"/>
    </source>
</evidence>
<dbReference type="EMBL" id="JAXCLX010000004">
    <property type="protein sequence ID" value="MDY0874056.1"/>
    <property type="molecule type" value="Genomic_DNA"/>
</dbReference>
<dbReference type="InterPro" id="IPR010376">
    <property type="entry name" value="GBBH-like_N"/>
</dbReference>
<dbReference type="Gene3D" id="3.30.2020.30">
    <property type="match status" value="1"/>
</dbReference>
<name>A0ABU5E3F4_9PROT</name>
<evidence type="ECO:0000313" key="10">
    <source>
        <dbReference type="Proteomes" id="UP001271769"/>
    </source>
</evidence>
<keyword evidence="10" id="KW-1185">Reference proteome</keyword>
<dbReference type="InterPro" id="IPR050411">
    <property type="entry name" value="AlphaKG_dependent_hydroxylases"/>
</dbReference>
<dbReference type="GO" id="GO:0051213">
    <property type="term" value="F:dioxygenase activity"/>
    <property type="evidence" value="ECO:0007669"/>
    <property type="project" value="UniProtKB-KW"/>
</dbReference>
<dbReference type="InterPro" id="IPR042098">
    <property type="entry name" value="TauD-like_sf"/>
</dbReference>
<gene>
    <name evidence="9" type="ORF">SMD31_19095</name>
</gene>
<evidence type="ECO:0000256" key="3">
    <source>
        <dbReference type="ARBA" id="ARBA00022723"/>
    </source>
</evidence>
<evidence type="ECO:0000259" key="8">
    <source>
        <dbReference type="Pfam" id="PF06155"/>
    </source>
</evidence>
<dbReference type="InterPro" id="IPR038492">
    <property type="entry name" value="GBBH-like_N_sf"/>
</dbReference>
<organism evidence="9 10">
    <name type="scientific">Dongia rigui</name>
    <dbReference type="NCBI Taxonomy" id="940149"/>
    <lineage>
        <taxon>Bacteria</taxon>
        <taxon>Pseudomonadati</taxon>
        <taxon>Pseudomonadota</taxon>
        <taxon>Alphaproteobacteria</taxon>
        <taxon>Rhodospirillales</taxon>
        <taxon>Dongiaceae</taxon>
        <taxon>Dongia</taxon>
    </lineage>
</organism>
<dbReference type="CDD" id="cd00250">
    <property type="entry name" value="CAS_like"/>
    <property type="match status" value="1"/>
</dbReference>
<dbReference type="RefSeq" id="WP_320502531.1">
    <property type="nucleotide sequence ID" value="NZ_JAXCLX010000004.1"/>
</dbReference>
<dbReference type="Pfam" id="PF06155">
    <property type="entry name" value="GBBH-like_N"/>
    <property type="match status" value="1"/>
</dbReference>
<evidence type="ECO:0000256" key="4">
    <source>
        <dbReference type="ARBA" id="ARBA00022964"/>
    </source>
</evidence>
<dbReference type="PANTHER" id="PTHR10696:SF25">
    <property type="entry name" value="OXIDOREDUCTASE AIM17-RELATED"/>
    <property type="match status" value="1"/>
</dbReference>
<evidence type="ECO:0000313" key="9">
    <source>
        <dbReference type="EMBL" id="MDY0874056.1"/>
    </source>
</evidence>
<keyword evidence="6" id="KW-0408">Iron</keyword>
<evidence type="ECO:0000256" key="2">
    <source>
        <dbReference type="ARBA" id="ARBA00008654"/>
    </source>
</evidence>
<protein>
    <submittedName>
        <fullName evidence="9">TauD/TfdA family dioxygenase</fullName>
    </submittedName>
</protein>
<evidence type="ECO:0000256" key="6">
    <source>
        <dbReference type="ARBA" id="ARBA00023004"/>
    </source>
</evidence>
<comment type="similarity">
    <text evidence="2">Belongs to the gamma-BBH/TMLD family.</text>
</comment>
<dbReference type="SUPFAM" id="SSF51197">
    <property type="entry name" value="Clavaminate synthase-like"/>
    <property type="match status" value="1"/>
</dbReference>
<keyword evidence="5" id="KW-0560">Oxidoreductase</keyword>
<comment type="cofactor">
    <cofactor evidence="1">
        <name>Fe(2+)</name>
        <dbReference type="ChEBI" id="CHEBI:29033"/>
    </cofactor>
</comment>
<dbReference type="Pfam" id="PF02668">
    <property type="entry name" value="TauD"/>
    <property type="match status" value="1"/>
</dbReference>
<sequence>MIANFTSTGYSIAITWADKVAAVFPAIWLRDNCRCAACRHPGNGQRLYEITDLPEDVRIAEAVQLGDGAIRITFAPENHVSTFSESWLAEHNLAANARKARKPQRSLWNGSIGNAMPVGDWRQMVADPAAELAFLDAYHAHGFGLIKHSPTQSETVLAIGNRLGFVRVTNYGAYFDVMSVPNPTNLAYTPIGLGVHSDNPYRDPTPGVQLLHCLLSDAPGGDTLLVDGFRAASLLRAEDPAAFDLLTRIPVNFKFRSNDAELVARQTMISVDEDGDIVGVHFNNRSLDWLDAPAEVIEPWFAAYRKYAEVLHRPEGELIFRLEPGDCVVMQNDRALHGRTAFDPSRGRRHLQGCYVDKDGLESRARVLRRNLAEKKGAAA</sequence>
<feature type="domain" description="Gamma-butyrobetaine hydroxylase-like N-terminal" evidence="8">
    <location>
        <begin position="8"/>
        <end position="88"/>
    </location>
</feature>
<evidence type="ECO:0000256" key="1">
    <source>
        <dbReference type="ARBA" id="ARBA00001954"/>
    </source>
</evidence>